<comment type="caution">
    <text evidence="1">The sequence shown here is derived from an EMBL/GenBank/DDBJ whole genome shotgun (WGS) entry which is preliminary data.</text>
</comment>
<name>A0ABT1I428_STRSD</name>
<protein>
    <submittedName>
        <fullName evidence="1">Uncharacterized protein</fullName>
    </submittedName>
</protein>
<reference evidence="1 2" key="1">
    <citation type="submission" date="2022-06" db="EMBL/GenBank/DDBJ databases">
        <title>Genomic Encyclopedia of Archaeal and Bacterial Type Strains, Phase II (KMG-II): from individual species to whole genera.</title>
        <authorList>
            <person name="Goeker M."/>
        </authorList>
    </citation>
    <scope>NUCLEOTIDE SEQUENCE [LARGE SCALE GENOMIC DNA]</scope>
    <source>
        <strain evidence="1 2">DSM 40477</strain>
    </source>
</reference>
<dbReference type="Proteomes" id="UP001205311">
    <property type="component" value="Unassembled WGS sequence"/>
</dbReference>
<dbReference type="RefSeq" id="WP_253674715.1">
    <property type="nucleotide sequence ID" value="NZ_JAMTCP010000074.1"/>
</dbReference>
<organism evidence="1 2">
    <name type="scientific">Streptoalloteichus tenebrarius (strain ATCC 17920 / DSM 40477 / JCM 4838 / CBS 697.72 / NBRC 16177 / NCIMB 11028 / NRRL B-12390 / A12253. 1 / ISP 5477)</name>
    <name type="common">Streptomyces tenebrarius</name>
    <dbReference type="NCBI Taxonomy" id="1933"/>
    <lineage>
        <taxon>Bacteria</taxon>
        <taxon>Bacillati</taxon>
        <taxon>Actinomycetota</taxon>
        <taxon>Actinomycetes</taxon>
        <taxon>Pseudonocardiales</taxon>
        <taxon>Pseudonocardiaceae</taxon>
        <taxon>Streptoalloteichus</taxon>
    </lineage>
</organism>
<gene>
    <name evidence="1" type="ORF">LX15_006257</name>
</gene>
<dbReference type="EMBL" id="JAMTCP010000074">
    <property type="protein sequence ID" value="MCP2262517.1"/>
    <property type="molecule type" value="Genomic_DNA"/>
</dbReference>
<keyword evidence="2" id="KW-1185">Reference proteome</keyword>
<sequence length="296" mass="33185">MPASTRRQLIAVRCRYTGETHAEAAPGVGRDGTIGLDRCTPGQRRLRALLALHLLNCRPRRRSRLPAREIHHRSVWWSLNTLDVISAHYDQLVLRSSNPEVLMWPLSAWNTTYEIGLPGLRLMSRDSQGRYHLLHGPTGAVVRVDHRPPGRTGRDAEIVERLRGFHRIVGGHPELDESEQWLLGALPPVSGDAEQLLAALLVRLTSAHPEGRWAMDKVGFRDLACRADSWCSLWGHGDHWRLRWMSAVPSMVVGEALTDPVFGLAGAELAPLRPGFVVHYRQATLRLRGPEGRVWG</sequence>
<accession>A0ABT1I428</accession>
<evidence type="ECO:0000313" key="1">
    <source>
        <dbReference type="EMBL" id="MCP2262517.1"/>
    </source>
</evidence>
<evidence type="ECO:0000313" key="2">
    <source>
        <dbReference type="Proteomes" id="UP001205311"/>
    </source>
</evidence>
<proteinExistence type="predicted"/>